<feature type="transmembrane region" description="Helical" evidence="2">
    <location>
        <begin position="154"/>
        <end position="173"/>
    </location>
</feature>
<organism evidence="3 4">
    <name type="scientific">Parasponia andersonii</name>
    <name type="common">Sponia andersonii</name>
    <dbReference type="NCBI Taxonomy" id="3476"/>
    <lineage>
        <taxon>Eukaryota</taxon>
        <taxon>Viridiplantae</taxon>
        <taxon>Streptophyta</taxon>
        <taxon>Embryophyta</taxon>
        <taxon>Tracheophyta</taxon>
        <taxon>Spermatophyta</taxon>
        <taxon>Magnoliopsida</taxon>
        <taxon>eudicotyledons</taxon>
        <taxon>Gunneridae</taxon>
        <taxon>Pentapetalae</taxon>
        <taxon>rosids</taxon>
        <taxon>fabids</taxon>
        <taxon>Rosales</taxon>
        <taxon>Cannabaceae</taxon>
        <taxon>Parasponia</taxon>
    </lineage>
</organism>
<evidence type="ECO:0000256" key="1">
    <source>
        <dbReference type="SAM" id="MobiDB-lite"/>
    </source>
</evidence>
<keyword evidence="2" id="KW-1133">Transmembrane helix</keyword>
<evidence type="ECO:0000313" key="4">
    <source>
        <dbReference type="Proteomes" id="UP000237105"/>
    </source>
</evidence>
<reference evidence="4" key="1">
    <citation type="submission" date="2016-06" db="EMBL/GenBank/DDBJ databases">
        <title>Parallel loss of symbiosis genes in relatives of nitrogen-fixing non-legume Parasponia.</title>
        <authorList>
            <person name="Van Velzen R."/>
            <person name="Holmer R."/>
            <person name="Bu F."/>
            <person name="Rutten L."/>
            <person name="Van Zeijl A."/>
            <person name="Liu W."/>
            <person name="Santuari L."/>
            <person name="Cao Q."/>
            <person name="Sharma T."/>
            <person name="Shen D."/>
            <person name="Roswanjaya Y."/>
            <person name="Wardhani T."/>
            <person name="Kalhor M.S."/>
            <person name="Jansen J."/>
            <person name="Van den Hoogen J."/>
            <person name="Gungor B."/>
            <person name="Hartog M."/>
            <person name="Hontelez J."/>
            <person name="Verver J."/>
            <person name="Yang W.-C."/>
            <person name="Schijlen E."/>
            <person name="Repin R."/>
            <person name="Schilthuizen M."/>
            <person name="Schranz E."/>
            <person name="Heidstra R."/>
            <person name="Miyata K."/>
            <person name="Fedorova E."/>
            <person name="Kohlen W."/>
            <person name="Bisseling T."/>
            <person name="Smit S."/>
            <person name="Geurts R."/>
        </authorList>
    </citation>
    <scope>NUCLEOTIDE SEQUENCE [LARGE SCALE GENOMIC DNA]</scope>
    <source>
        <strain evidence="4">cv. WU1-14</strain>
    </source>
</reference>
<dbReference type="OrthoDB" id="1915303at2759"/>
<evidence type="ECO:0000313" key="3">
    <source>
        <dbReference type="EMBL" id="PON40636.1"/>
    </source>
</evidence>
<proteinExistence type="predicted"/>
<keyword evidence="2" id="KW-0472">Membrane</keyword>
<dbReference type="PANTHER" id="PTHR35307:SF3">
    <property type="entry name" value="DUF4220 DOMAIN-CONTAINING PROTEIN"/>
    <property type="match status" value="1"/>
</dbReference>
<evidence type="ECO:0000256" key="2">
    <source>
        <dbReference type="SAM" id="Phobius"/>
    </source>
</evidence>
<keyword evidence="2 3" id="KW-0812">Transmembrane</keyword>
<feature type="transmembrane region" description="Helical" evidence="2">
    <location>
        <begin position="231"/>
        <end position="256"/>
    </location>
</feature>
<name>A0A2P5AVS1_PARAD</name>
<sequence length="759" mass="85765">MGGLGCTLDGHLNDQKFSAPMPWIGIYIVAASLACLVAMAADLIYGFRHTQFWFPCRFFSINATSLTLIAAAVKLSVDLNTSMPSRCDQLAKLSSTIFVCTIMANSMPSLGTMGNEEIFMNIMALGILVITLIVNICIQLATGAIFLFWKEHAFVMFIMLVLLVILSFSALTVPTTKRYLEFKYSKKYELVLKEAPSLNNQTLVSKLRENLTKYWMMAYSSSPQFVMGRSVTCTASGALCLVSAMILGEAMVRSFFLPWSLKFCNGESDYKWSTTIVLVTQTIAVGVGTIAPACRWLFAIRFRCPYRGNKGSKTEFKVERYWIQRLEEMKECPLTSAIFKLQNRHCRRIAHDAKNRLLDLCIALQTGIVSVSKWVRFVSIFSASYIFLCCDFCRKLKRKFRLSNTVSSGVNSEPDSQPDPRLDLSRFVLHLEGEEALVDLMIRNNYDATKHWFHLGTKRQPKYLIKLLDKSSQGFRALAYFDSDQVPSLGYERPPNSWALPVVTLTSIALALPNIDRSSIRDLRCGVNEGLLYVQNMEKYLDTKADLTNIKKAAEIVWTEVELYHKWLGLDLRKVSLLQGKSANEVLEELAQIAKDKFLEYEKANLTVLCLKDSPLKWPIKLLASNSMYRISKSLLLNCERSNKTAEKLFEDITVMISDILGACMTNLQQVISVKCFSSAIEERERSVRHAIFVLGKIEEILKILEHKQVPNLDTEQMACIDEWRLLHTQKDSLVNFGSSPLETDTPSSASTDVYIGID</sequence>
<feature type="compositionally biased region" description="Polar residues" evidence="1">
    <location>
        <begin position="738"/>
        <end position="752"/>
    </location>
</feature>
<feature type="transmembrane region" description="Helical" evidence="2">
    <location>
        <begin position="93"/>
        <end position="110"/>
    </location>
</feature>
<feature type="region of interest" description="Disordered" evidence="1">
    <location>
        <begin position="738"/>
        <end position="759"/>
    </location>
</feature>
<feature type="transmembrane region" description="Helical" evidence="2">
    <location>
        <begin position="52"/>
        <end position="73"/>
    </location>
</feature>
<protein>
    <submittedName>
        <fullName evidence="3">Transmembrane protein</fullName>
    </submittedName>
</protein>
<comment type="caution">
    <text evidence="3">The sequence shown here is derived from an EMBL/GenBank/DDBJ whole genome shotgun (WGS) entry which is preliminary data.</text>
</comment>
<dbReference type="EMBL" id="JXTB01000434">
    <property type="protein sequence ID" value="PON40636.1"/>
    <property type="molecule type" value="Genomic_DNA"/>
</dbReference>
<dbReference type="Proteomes" id="UP000237105">
    <property type="component" value="Unassembled WGS sequence"/>
</dbReference>
<gene>
    <name evidence="3" type="ORF">PanWU01x14_295410</name>
</gene>
<feature type="transmembrane region" description="Helical" evidence="2">
    <location>
        <begin position="122"/>
        <end position="148"/>
    </location>
</feature>
<accession>A0A2P5AVS1</accession>
<dbReference type="PANTHER" id="PTHR35307">
    <property type="entry name" value="PROTEIN, PUTATIVE-RELATED"/>
    <property type="match status" value="1"/>
</dbReference>
<feature type="transmembrane region" description="Helical" evidence="2">
    <location>
        <begin position="24"/>
        <end position="45"/>
    </location>
</feature>
<dbReference type="AlphaFoldDB" id="A0A2P5AVS1"/>
<keyword evidence="4" id="KW-1185">Reference proteome</keyword>